<reference evidence="2" key="1">
    <citation type="submission" date="2022-10" db="EMBL/GenBank/DDBJ databases">
        <title>Fusarium specimens isolated from Avocado Roots.</title>
        <authorList>
            <person name="Stajich J."/>
            <person name="Roper C."/>
            <person name="Heimlech-Rivalta G."/>
        </authorList>
    </citation>
    <scope>NUCLEOTIDE SEQUENCE</scope>
    <source>
        <strain evidence="2">CF00143</strain>
    </source>
</reference>
<feature type="compositionally biased region" description="Low complexity" evidence="1">
    <location>
        <begin position="27"/>
        <end position="56"/>
    </location>
</feature>
<comment type="caution">
    <text evidence="2">The sequence shown here is derived from an EMBL/GenBank/DDBJ whole genome shotgun (WGS) entry which is preliminary data.</text>
</comment>
<dbReference type="AlphaFoldDB" id="A0A9W8Q0I2"/>
<dbReference type="EMBL" id="JAPDHF010000001">
    <property type="protein sequence ID" value="KAJ4024570.1"/>
    <property type="molecule type" value="Genomic_DNA"/>
</dbReference>
<feature type="region of interest" description="Disordered" evidence="1">
    <location>
        <begin position="1"/>
        <end position="61"/>
    </location>
</feature>
<organism evidence="2 3">
    <name type="scientific">Fusarium irregulare</name>
    <dbReference type="NCBI Taxonomy" id="2494466"/>
    <lineage>
        <taxon>Eukaryota</taxon>
        <taxon>Fungi</taxon>
        <taxon>Dikarya</taxon>
        <taxon>Ascomycota</taxon>
        <taxon>Pezizomycotina</taxon>
        <taxon>Sordariomycetes</taxon>
        <taxon>Hypocreomycetidae</taxon>
        <taxon>Hypocreales</taxon>
        <taxon>Nectriaceae</taxon>
        <taxon>Fusarium</taxon>
        <taxon>Fusarium incarnatum-equiseti species complex</taxon>
    </lineage>
</organism>
<name>A0A9W8Q0I2_9HYPO</name>
<gene>
    <name evidence="2" type="ORF">NW766_000808</name>
</gene>
<accession>A0A9W8Q0I2</accession>
<dbReference type="Proteomes" id="UP001152130">
    <property type="component" value="Unassembled WGS sequence"/>
</dbReference>
<evidence type="ECO:0000313" key="3">
    <source>
        <dbReference type="Proteomes" id="UP001152130"/>
    </source>
</evidence>
<protein>
    <submittedName>
        <fullName evidence="2">Uncharacterized protein</fullName>
    </submittedName>
</protein>
<feature type="compositionally biased region" description="Low complexity" evidence="1">
    <location>
        <begin position="9"/>
        <end position="20"/>
    </location>
</feature>
<keyword evidence="3" id="KW-1185">Reference proteome</keyword>
<sequence length="202" mass="22159">MSHQDSESDGNTSPSSSLSSDSDERISPASPSPSHSDGSISPSDSISSDSDGSASPCNSISSEDSWDLRHLGHVEAIPVNHGGILKIVRRACVETSAGSWVVLNLNYHGPDDDIAFRIAGPGNNWIACITHHRVMDELRSVIRSSDTKGYKYHWYSKSKQVGDTVYQSFIIESYLESDKKERVPEGPEMIETLEDRIGFMML</sequence>
<evidence type="ECO:0000313" key="2">
    <source>
        <dbReference type="EMBL" id="KAJ4024570.1"/>
    </source>
</evidence>
<evidence type="ECO:0000256" key="1">
    <source>
        <dbReference type="SAM" id="MobiDB-lite"/>
    </source>
</evidence>
<proteinExistence type="predicted"/>